<evidence type="ECO:0000259" key="1">
    <source>
        <dbReference type="Pfam" id="PF13403"/>
    </source>
</evidence>
<organism evidence="2 3">
    <name type="scientific">Celeribacter indicus</name>
    <dbReference type="NCBI Taxonomy" id="1208324"/>
    <lineage>
        <taxon>Bacteria</taxon>
        <taxon>Pseudomonadati</taxon>
        <taxon>Pseudomonadota</taxon>
        <taxon>Alphaproteobacteria</taxon>
        <taxon>Rhodobacterales</taxon>
        <taxon>Roseobacteraceae</taxon>
        <taxon>Celeribacter</taxon>
    </lineage>
</organism>
<sequence length="344" mass="36949">MVQRTIDDVYVYNGALLHSNGLLRTVALSSFSGPTSGTLGVTDTDRDLSWDAGEAAQWNGADATLIGSGTSSAGVSILGIPINLGSTVPVNLWSAGGRTYVEYPEGDPAALLDGLLTQALNTPFLRLLGVTRLTNLISQNALLNFTLTDPGEMALPVCFGRGTLIQTVYGAVPVEELRAGDLAITYDHGPQEIRWIGSTRVRAEGAFAPVEIARNTCGNHRTLRVSQQHRILIADPKAELNHGDHEVLVPAKHLVNHDTVRIREGGEVEYFHILFDRHEVVFADGAPAESFHPGDTGATALDRAARDEILALFPQLAAGWHAYGRAARVSLRAYEARALLSEGM</sequence>
<dbReference type="InterPro" id="IPR036844">
    <property type="entry name" value="Hint_dom_sf"/>
</dbReference>
<dbReference type="STRING" id="1208324.P73_0855"/>
<accession>A0A0B5DWR4</accession>
<dbReference type="Proteomes" id="UP000031521">
    <property type="component" value="Chromosome"/>
</dbReference>
<dbReference type="Pfam" id="PF13403">
    <property type="entry name" value="Hint_2"/>
    <property type="match status" value="1"/>
</dbReference>
<reference evidence="2 3" key="1">
    <citation type="journal article" date="2014" name="Int. J. Syst. Evol. Microbiol.">
        <title>Celeribacter indicus sp. nov., a polycyclic aromatic hydrocarbon-degrading bacterium from deep-sea sediment and reclassification of Huaishuia halophila as Celeribacter halophilus comb. nov.</title>
        <authorList>
            <person name="Lai Q."/>
            <person name="Cao J."/>
            <person name="Yuan J."/>
            <person name="Li F."/>
            <person name="Shao Z."/>
        </authorList>
    </citation>
    <scope>NUCLEOTIDE SEQUENCE [LARGE SCALE GENOMIC DNA]</scope>
    <source>
        <strain evidence="2">P73</strain>
    </source>
</reference>
<name>A0A0B5DWR4_9RHOB</name>
<dbReference type="Gene3D" id="2.170.16.10">
    <property type="entry name" value="Hedgehog/Intein (Hint) domain"/>
    <property type="match status" value="1"/>
</dbReference>
<dbReference type="EMBL" id="CP004393">
    <property type="protein sequence ID" value="AJE45570.1"/>
    <property type="molecule type" value="Genomic_DNA"/>
</dbReference>
<gene>
    <name evidence="2" type="ORF">P73_0855</name>
</gene>
<dbReference type="RefSeq" id="WP_052453035.1">
    <property type="nucleotide sequence ID" value="NZ_CP004393.1"/>
</dbReference>
<evidence type="ECO:0000313" key="3">
    <source>
        <dbReference type="Proteomes" id="UP000031521"/>
    </source>
</evidence>
<dbReference type="OrthoDB" id="6305173at2"/>
<feature type="domain" description="Hedgehog/Intein (Hint)" evidence="1">
    <location>
        <begin position="157"/>
        <end position="295"/>
    </location>
</feature>
<evidence type="ECO:0000313" key="2">
    <source>
        <dbReference type="EMBL" id="AJE45570.1"/>
    </source>
</evidence>
<dbReference type="AlphaFoldDB" id="A0A0B5DWR4"/>
<dbReference type="KEGG" id="cid:P73_0855"/>
<proteinExistence type="predicted"/>
<dbReference type="HOGENOM" id="CLU_052810_3_0_5"/>
<dbReference type="InterPro" id="IPR028992">
    <property type="entry name" value="Hedgehog/Intein_dom"/>
</dbReference>
<keyword evidence="3" id="KW-1185">Reference proteome</keyword>
<protein>
    <recommendedName>
        <fullName evidence="1">Hedgehog/Intein (Hint) domain-containing protein</fullName>
    </recommendedName>
</protein>
<dbReference type="SUPFAM" id="SSF51294">
    <property type="entry name" value="Hedgehog/intein (Hint) domain"/>
    <property type="match status" value="1"/>
</dbReference>